<name>A0A4R7HZU1_9ACTN</name>
<accession>A0A4R7HZU1</accession>
<dbReference type="OrthoDB" id="9808347at2"/>
<dbReference type="Proteomes" id="UP000294558">
    <property type="component" value="Unassembled WGS sequence"/>
</dbReference>
<dbReference type="EMBL" id="SOAU01000001">
    <property type="protein sequence ID" value="TDT16284.1"/>
    <property type="molecule type" value="Genomic_DNA"/>
</dbReference>
<dbReference type="GO" id="GO:0004177">
    <property type="term" value="F:aminopeptidase activity"/>
    <property type="evidence" value="ECO:0007669"/>
    <property type="project" value="UniProtKB-KW"/>
</dbReference>
<dbReference type="RefSeq" id="WP_133868677.1">
    <property type="nucleotide sequence ID" value="NZ_SOAU01000001.1"/>
</dbReference>
<dbReference type="Pfam" id="PF03576">
    <property type="entry name" value="Peptidase_S58"/>
    <property type="match status" value="1"/>
</dbReference>
<keyword evidence="2" id="KW-0645">Protease</keyword>
<reference evidence="2 3" key="1">
    <citation type="submission" date="2019-03" db="EMBL/GenBank/DDBJ databases">
        <title>Sequencing the genomes of 1000 actinobacteria strains.</title>
        <authorList>
            <person name="Klenk H.-P."/>
        </authorList>
    </citation>
    <scope>NUCLEOTIDE SEQUENCE [LARGE SCALE GENOMIC DNA]</scope>
    <source>
        <strain evidence="2 3">DSM 18936</strain>
    </source>
</reference>
<keyword evidence="3" id="KW-1185">Reference proteome</keyword>
<comment type="caution">
    <text evidence="2">The sequence shown here is derived from an EMBL/GenBank/DDBJ whole genome shotgun (WGS) entry which is preliminary data.</text>
</comment>
<evidence type="ECO:0000256" key="1">
    <source>
        <dbReference type="ARBA" id="ARBA00007068"/>
    </source>
</evidence>
<organism evidence="2 3">
    <name type="scientific">Ilumatobacter fluminis</name>
    <dbReference type="NCBI Taxonomy" id="467091"/>
    <lineage>
        <taxon>Bacteria</taxon>
        <taxon>Bacillati</taxon>
        <taxon>Actinomycetota</taxon>
        <taxon>Acidimicrobiia</taxon>
        <taxon>Acidimicrobiales</taxon>
        <taxon>Ilumatobacteraceae</taxon>
        <taxon>Ilumatobacter</taxon>
    </lineage>
</organism>
<evidence type="ECO:0000313" key="3">
    <source>
        <dbReference type="Proteomes" id="UP000294558"/>
    </source>
</evidence>
<keyword evidence="2" id="KW-0031">Aminopeptidase</keyword>
<comment type="similarity">
    <text evidence="1">Belongs to the peptidase S58 family.</text>
</comment>
<evidence type="ECO:0000313" key="2">
    <source>
        <dbReference type="EMBL" id="TDT16284.1"/>
    </source>
</evidence>
<dbReference type="AlphaFoldDB" id="A0A4R7HZU1"/>
<dbReference type="Gene3D" id="3.60.70.12">
    <property type="entry name" value="L-amino peptidase D-ALA esterase/amidase"/>
    <property type="match status" value="1"/>
</dbReference>
<sequence>MSSARDPGSLSDVDGVLVGHHQRTGRGWQTGTTVVHVPAGAVCAVDVRGGGPGTRETDALAPGNLVDRVHAVCLSGGSAYGLSAADGVMAELETRGLGVPVGDDPAHVVPVVPTAVVFDLGRGGRFGARPGPDFGARALRSAKRTSRRGSIGAGTGARAGGLQGGVGMACAIVTVGDVAIRVGALAVVNAAGCAVDPRSGAPWVDHPAVRRPTADDRRAWRAWVHEQTVERQALNTTIGVVATDAALDRAEAGRVAMGAHDGLARAIRPAHALTDGDAVFALATADRSLPTDSDGLVRTATSRVQYLNAIAAASAEVFALACVDAVVSATTLGSAPAYLDLCPGARRP</sequence>
<gene>
    <name evidence="2" type="ORF">BDK89_1868</name>
</gene>
<protein>
    <submittedName>
        <fullName evidence="2">L-aminopeptidase/D-esterase-like protein</fullName>
    </submittedName>
</protein>
<dbReference type="PANTHER" id="PTHR36512:SF3">
    <property type="entry name" value="BLR5678 PROTEIN"/>
    <property type="match status" value="1"/>
</dbReference>
<dbReference type="SUPFAM" id="SSF56266">
    <property type="entry name" value="DmpA/ArgJ-like"/>
    <property type="match status" value="1"/>
</dbReference>
<proteinExistence type="inferred from homology"/>
<dbReference type="InterPro" id="IPR005321">
    <property type="entry name" value="Peptidase_S58_DmpA"/>
</dbReference>
<dbReference type="CDD" id="cd02252">
    <property type="entry name" value="nylC_like"/>
    <property type="match status" value="1"/>
</dbReference>
<dbReference type="InterPro" id="IPR016117">
    <property type="entry name" value="ArgJ-like_dom_sf"/>
</dbReference>
<dbReference type="PANTHER" id="PTHR36512">
    <property type="entry name" value="D-AMINOPEPTIDASE"/>
    <property type="match status" value="1"/>
</dbReference>
<keyword evidence="2" id="KW-0378">Hydrolase</keyword>